<dbReference type="KEGG" id="anp:FK178_06780"/>
<dbReference type="RefSeq" id="WP_146832576.1">
    <property type="nucleotide sequence ID" value="NZ_CP042476.1"/>
</dbReference>
<dbReference type="PANTHER" id="PTHR45947">
    <property type="entry name" value="SULFOQUINOVOSYL TRANSFERASE SQD2"/>
    <property type="match status" value="1"/>
</dbReference>
<dbReference type="OrthoDB" id="1522162at2"/>
<accession>A0A5B8YLC6</accession>
<dbReference type="Pfam" id="PF00534">
    <property type="entry name" value="Glycos_transf_1"/>
    <property type="match status" value="1"/>
</dbReference>
<proteinExistence type="predicted"/>
<dbReference type="EMBL" id="CP042476">
    <property type="protein sequence ID" value="QED37443.1"/>
    <property type="molecule type" value="Genomic_DNA"/>
</dbReference>
<feature type="domain" description="Glycosyl transferase family 1" evidence="1">
    <location>
        <begin position="176"/>
        <end position="343"/>
    </location>
</feature>
<keyword evidence="3" id="KW-0808">Transferase</keyword>
<evidence type="ECO:0000259" key="2">
    <source>
        <dbReference type="Pfam" id="PF13439"/>
    </source>
</evidence>
<dbReference type="SUPFAM" id="SSF53756">
    <property type="entry name" value="UDP-Glycosyltransferase/glycogen phosphorylase"/>
    <property type="match status" value="1"/>
</dbReference>
<gene>
    <name evidence="3" type="ORF">FK178_06780</name>
</gene>
<evidence type="ECO:0000259" key="1">
    <source>
        <dbReference type="Pfam" id="PF00534"/>
    </source>
</evidence>
<dbReference type="AlphaFoldDB" id="A0A5B8YLC6"/>
<organism evidence="3 4">
    <name type="scientific">Antarcticibacterium arcticum</name>
    <dbReference type="NCBI Taxonomy" id="2585771"/>
    <lineage>
        <taxon>Bacteria</taxon>
        <taxon>Pseudomonadati</taxon>
        <taxon>Bacteroidota</taxon>
        <taxon>Flavobacteriia</taxon>
        <taxon>Flavobacteriales</taxon>
        <taxon>Flavobacteriaceae</taxon>
        <taxon>Antarcticibacterium</taxon>
    </lineage>
</organism>
<feature type="domain" description="Glycosyltransferase subfamily 4-like N-terminal" evidence="2">
    <location>
        <begin position="12"/>
        <end position="167"/>
    </location>
</feature>
<evidence type="ECO:0000313" key="3">
    <source>
        <dbReference type="EMBL" id="QED37443.1"/>
    </source>
</evidence>
<name>A0A5B8YLC6_9FLAO</name>
<sequence>MNILHLSAVANWGGGENHLQNLCTALKDPSLGVRNIILCNAGGQFHKRLQETELTYYPGHLLFKMDPRYIFKIRSLCKSEKIDLIHIHDTTALTLAVMAGHLFRLPPFVFSKKTSFPVKSRKQTLYKYNYYKIKKILCVSKTTATITLESIQNKDKIEVVYHGTNTKVLENVSSLNLRKKLNLGPETFIIGNIANHIRAKDLETFVRTAAEVIKEQKFPQVHFVQIGAFTNRTSTLKNLTRELHLENYISFLGEQRDAAGLIPQFDISFLSSQSEGLPQFILESLYHRIPVVSTNVGGIPEIIEDRVNGLLSPAHDYKGLANNLIQLVQDKDLRRSLTKRSRETVEDKFTSHSMALKTLDIYKEIKYGSDKTGN</sequence>
<dbReference type="Pfam" id="PF13439">
    <property type="entry name" value="Glyco_transf_4"/>
    <property type="match status" value="1"/>
</dbReference>
<reference evidence="3 4" key="1">
    <citation type="submission" date="2019-08" db="EMBL/GenBank/DDBJ databases">
        <title>Antarcticibacterium arcticum sp. nov., a bacterium isolated from marine sediment of the Canadian Beaufort Sea.</title>
        <authorList>
            <person name="Lee Y.M."/>
            <person name="Baek K."/>
            <person name="Lee D.-H."/>
            <person name="Shin S.C."/>
            <person name="Jin Y.K."/>
            <person name="Park Y."/>
        </authorList>
    </citation>
    <scope>NUCLEOTIDE SEQUENCE [LARGE SCALE GENOMIC DNA]</scope>
    <source>
        <strain evidence="3 4">PAMC 28998</strain>
    </source>
</reference>
<dbReference type="InterPro" id="IPR001296">
    <property type="entry name" value="Glyco_trans_1"/>
</dbReference>
<keyword evidence="4" id="KW-1185">Reference proteome</keyword>
<protein>
    <submittedName>
        <fullName evidence="3">Glycosyltransferase family 4 protein</fullName>
    </submittedName>
</protein>
<dbReference type="GO" id="GO:0016757">
    <property type="term" value="F:glycosyltransferase activity"/>
    <property type="evidence" value="ECO:0007669"/>
    <property type="project" value="InterPro"/>
</dbReference>
<dbReference type="InterPro" id="IPR028098">
    <property type="entry name" value="Glyco_trans_4-like_N"/>
</dbReference>
<dbReference type="CDD" id="cd03801">
    <property type="entry name" value="GT4_PimA-like"/>
    <property type="match status" value="1"/>
</dbReference>
<evidence type="ECO:0000313" key="4">
    <source>
        <dbReference type="Proteomes" id="UP000321954"/>
    </source>
</evidence>
<dbReference type="PANTHER" id="PTHR45947:SF3">
    <property type="entry name" value="SULFOQUINOVOSYL TRANSFERASE SQD2"/>
    <property type="match status" value="1"/>
</dbReference>
<dbReference type="Proteomes" id="UP000321954">
    <property type="component" value="Chromosome"/>
</dbReference>
<dbReference type="Gene3D" id="3.40.50.2000">
    <property type="entry name" value="Glycogen Phosphorylase B"/>
    <property type="match status" value="2"/>
</dbReference>
<dbReference type="InterPro" id="IPR050194">
    <property type="entry name" value="Glycosyltransferase_grp1"/>
</dbReference>